<dbReference type="InterPro" id="IPR009100">
    <property type="entry name" value="AcylCoA_DH/oxidase_NM_dom_sf"/>
</dbReference>
<accession>A0ABP7AW29</accession>
<name>A0ABP7AW29_9MICO</name>
<dbReference type="Proteomes" id="UP001501697">
    <property type="component" value="Unassembled WGS sequence"/>
</dbReference>
<evidence type="ECO:0000313" key="2">
    <source>
        <dbReference type="Proteomes" id="UP001501697"/>
    </source>
</evidence>
<dbReference type="RefSeq" id="WP_344739453.1">
    <property type="nucleotide sequence ID" value="NZ_BAAAYU010000005.1"/>
</dbReference>
<reference evidence="2" key="1">
    <citation type="journal article" date="2019" name="Int. J. Syst. Evol. Microbiol.">
        <title>The Global Catalogue of Microorganisms (GCM) 10K type strain sequencing project: providing services to taxonomists for standard genome sequencing and annotation.</title>
        <authorList>
            <consortium name="The Broad Institute Genomics Platform"/>
            <consortium name="The Broad Institute Genome Sequencing Center for Infectious Disease"/>
            <person name="Wu L."/>
            <person name="Ma J."/>
        </authorList>
    </citation>
    <scope>NUCLEOTIDE SEQUENCE [LARGE SCALE GENOMIC DNA]</scope>
    <source>
        <strain evidence="2">JCM 16544</strain>
    </source>
</reference>
<proteinExistence type="predicted"/>
<gene>
    <name evidence="1" type="ORF">GCM10022200_27200</name>
</gene>
<organism evidence="1 2">
    <name type="scientific">Microbacterium awajiense</name>
    <dbReference type="NCBI Taxonomy" id="415214"/>
    <lineage>
        <taxon>Bacteria</taxon>
        <taxon>Bacillati</taxon>
        <taxon>Actinomycetota</taxon>
        <taxon>Actinomycetes</taxon>
        <taxon>Micrococcales</taxon>
        <taxon>Microbacteriaceae</taxon>
        <taxon>Microbacterium</taxon>
    </lineage>
</organism>
<evidence type="ECO:0000313" key="1">
    <source>
        <dbReference type="EMBL" id="GAA3642011.1"/>
    </source>
</evidence>
<dbReference type="Gene3D" id="2.40.110.10">
    <property type="entry name" value="Butyryl-CoA Dehydrogenase, subunit A, domain 2"/>
    <property type="match status" value="1"/>
</dbReference>
<keyword evidence="2" id="KW-1185">Reference proteome</keyword>
<dbReference type="EMBL" id="BAAAYU010000005">
    <property type="protein sequence ID" value="GAA3642011.1"/>
    <property type="molecule type" value="Genomic_DNA"/>
</dbReference>
<dbReference type="SUPFAM" id="SSF56645">
    <property type="entry name" value="Acyl-CoA dehydrogenase NM domain-like"/>
    <property type="match status" value="1"/>
</dbReference>
<sequence>MIEPADQPLSLHPLGHRASGAAASVLDAARQVPLLGTHVAATVDWAVESGRRTPLPGSGRTHGAWEVLASTAALDVTAARVLEPHLDALAILAQARDDGLSVTAALSAVGAGDDSSWGVFAAEGTRLEARRSGDGWVLTGRKQWCSLAAVVSHALVTAWTGPDTRRLFAVSLRNEGVTCHRGPWVARGLNKVVSAPVDFADVPAVSIGDDGWYYTRSGFAWGGMGVAAVWWGATAPLVRAVVARAARDDADQIAAMHAGEVDSAFWTVRALLTEAATLVDAGIASRDLAITAERARSVTATHAERILTLADHALGPAPLTIDERHARRVADLRIYLRQHHAERDFTRLGRLLATS</sequence>
<comment type="caution">
    <text evidence="1">The sequence shown here is derived from an EMBL/GenBank/DDBJ whole genome shotgun (WGS) entry which is preliminary data.</text>
</comment>
<dbReference type="InterPro" id="IPR046373">
    <property type="entry name" value="Acyl-CoA_Oxase/DH_mid-dom_sf"/>
</dbReference>
<protein>
    <submittedName>
        <fullName evidence="1">Acyl-CoA dehydrogenase</fullName>
    </submittedName>
</protein>